<keyword evidence="2" id="KW-0539">Nucleus</keyword>
<evidence type="ECO:0000256" key="2">
    <source>
        <dbReference type="ARBA" id="ARBA00023242"/>
    </source>
</evidence>
<feature type="compositionally biased region" description="Polar residues" evidence="6">
    <location>
        <begin position="1119"/>
        <end position="1130"/>
    </location>
</feature>
<dbReference type="PANTHER" id="PTHR31908:SF11">
    <property type="entry name" value="PROTEIN CROWDED NUCLEI 1"/>
    <property type="match status" value="1"/>
</dbReference>
<dbReference type="AlphaFoldDB" id="A0AA88APU4"/>
<dbReference type="Proteomes" id="UP001187192">
    <property type="component" value="Unassembled WGS sequence"/>
</dbReference>
<comment type="caution">
    <text evidence="7">The sequence shown here is derived from an EMBL/GenBank/DDBJ whole genome shotgun (WGS) entry which is preliminary data.</text>
</comment>
<dbReference type="GO" id="GO:0005652">
    <property type="term" value="C:nuclear lamina"/>
    <property type="evidence" value="ECO:0007669"/>
    <property type="project" value="UniProtKB-SubCell"/>
</dbReference>
<feature type="region of interest" description="Disordered" evidence="6">
    <location>
        <begin position="886"/>
        <end position="1072"/>
    </location>
</feature>
<comment type="similarity">
    <text evidence="4">Belongs to the CRWN family.</text>
</comment>
<reference evidence="7" key="1">
    <citation type="submission" date="2023-07" db="EMBL/GenBank/DDBJ databases">
        <title>draft genome sequence of fig (Ficus carica).</title>
        <authorList>
            <person name="Takahashi T."/>
            <person name="Nishimura K."/>
        </authorList>
    </citation>
    <scope>NUCLEOTIDE SEQUENCE</scope>
</reference>
<organism evidence="7 8">
    <name type="scientific">Ficus carica</name>
    <name type="common">Common fig</name>
    <dbReference type="NCBI Taxonomy" id="3494"/>
    <lineage>
        <taxon>Eukaryota</taxon>
        <taxon>Viridiplantae</taxon>
        <taxon>Streptophyta</taxon>
        <taxon>Embryophyta</taxon>
        <taxon>Tracheophyta</taxon>
        <taxon>Spermatophyta</taxon>
        <taxon>Magnoliopsida</taxon>
        <taxon>eudicotyledons</taxon>
        <taxon>Gunneridae</taxon>
        <taxon>Pentapetalae</taxon>
        <taxon>rosids</taxon>
        <taxon>fabids</taxon>
        <taxon>Rosales</taxon>
        <taxon>Moraceae</taxon>
        <taxon>Ficeae</taxon>
        <taxon>Ficus</taxon>
    </lineage>
</organism>
<evidence type="ECO:0000256" key="5">
    <source>
        <dbReference type="SAM" id="Coils"/>
    </source>
</evidence>
<feature type="compositionally biased region" description="Basic and acidic residues" evidence="6">
    <location>
        <begin position="899"/>
        <end position="908"/>
    </location>
</feature>
<keyword evidence="1 5" id="KW-0175">Coiled coil</keyword>
<feature type="compositionally biased region" description="Basic and acidic residues" evidence="6">
    <location>
        <begin position="1135"/>
        <end position="1153"/>
    </location>
</feature>
<evidence type="ECO:0000256" key="3">
    <source>
        <dbReference type="ARBA" id="ARBA00024186"/>
    </source>
</evidence>
<feature type="coiled-coil region" evidence="5">
    <location>
        <begin position="58"/>
        <end position="120"/>
    </location>
</feature>
<feature type="compositionally biased region" description="Basic residues" evidence="6">
    <location>
        <begin position="935"/>
        <end position="951"/>
    </location>
</feature>
<feature type="region of interest" description="Disordered" evidence="6">
    <location>
        <begin position="1119"/>
        <end position="1181"/>
    </location>
</feature>
<feature type="coiled-coil region" evidence="5">
    <location>
        <begin position="337"/>
        <end position="605"/>
    </location>
</feature>
<evidence type="ECO:0008006" key="9">
    <source>
        <dbReference type="Google" id="ProtNLM"/>
    </source>
</evidence>
<feature type="coiled-coil region" evidence="5">
    <location>
        <begin position="146"/>
        <end position="310"/>
    </location>
</feature>
<evidence type="ECO:0000313" key="7">
    <source>
        <dbReference type="EMBL" id="GMN57034.1"/>
    </source>
</evidence>
<keyword evidence="8" id="KW-1185">Reference proteome</keyword>
<dbReference type="PANTHER" id="PTHR31908">
    <property type="entry name" value="PROTEIN CROWDED NUCLEI 4"/>
    <property type="match status" value="1"/>
</dbReference>
<comment type="subcellular location">
    <subcellularLocation>
        <location evidence="3">Nucleus lamina</location>
    </subcellularLocation>
</comment>
<feature type="region of interest" description="Disordered" evidence="6">
    <location>
        <begin position="1"/>
        <end position="58"/>
    </location>
</feature>
<accession>A0AA88APU4</accession>
<feature type="coiled-coil region" evidence="5">
    <location>
        <begin position="683"/>
        <end position="710"/>
    </location>
</feature>
<gene>
    <name evidence="7" type="ORF">TIFTF001_026145</name>
</gene>
<evidence type="ECO:0000256" key="1">
    <source>
        <dbReference type="ARBA" id="ARBA00023054"/>
    </source>
</evidence>
<dbReference type="InterPro" id="IPR040418">
    <property type="entry name" value="CRWN"/>
</dbReference>
<sequence>MLGWSRTPKTGARNSGTGSGLDRNPIGDGNKGKGIAFGEAASPPPSGFENGGNALMGLGQTATDRDALSQRISQMENELFDYQYNMGLLLVEKKEWTSKYEQLRQGLEEVKDALRREQAAHLIALSDVEKREENLRKALGVEKQCVVDLEKALREIRAENAEIKYTADSKLAEATALVASLEEKSLDIEAKLRAADAKLAEVSRKSSEIERKSHDVEARESALRRDRLFFVEEQRAHESNLSKQKEDLREWERKLQEGEERLAKGQIILNQREERANENDRIFKQKQKDLEDAQKKIDESNTILKTKEEDISSRIANLTLKEKARIFGFELFLKIEYDALRTNLEIKEKELLFLEEKLDARERVEIQKLTDEHNSILEEKKREFELEIDQKRKSLDDELKNKVVEVEKKEAEINHLEEKLAKREQALEKKWEKFREKERDHETKLKTLKEREKYVKSEEKNIEKEKKEIIADKEELLGIKAEVEKIRAENEEQLQNIIDERDRLQVTEKERSEYRHLQSELKQEIDKYMHQKEFLLNEAEDLKQQKEIFEREWEELDEKRAEIEKELKNLREQKEEFEKLKQIEEERLKNEKAATQDYIKREQDELKLVQESFSAHMEHEKSLLAEKEQSERSQMLRDYEMRKRELETDMQNRLEEIEKPLREKEKSFEEQRKRELDNINYLREVARRDMEELKFERLKIEKERHEADSNKEHLERHRVEIRKDIDELFDLSKKLKDQREQFVKERERFISFIEKLKDCNNCSEIISEFVLSDLRPLSEIENAEVLPMPKLSDYAKGGVIGELAASKRQSGDTSPIADSKTPVSGGTMSWIRKCTTKIFKLSPGKKFESTSVRNLAEEEAFLGEQNLGDPSNKVRSNEVEAELSLTAASDSFDVQASIRETEAGHDPSGDDGSNINSMGPEALEDSQPSDLKGVPNKHPRRGRGRPIRTRSVKAVVEDAKAILGEDLEPNDSGYQNGNAEDPANTRKRGRPQTSQVTVSEHDGNDSEGRSDSAVAGQRKRRRGKAPLVEHASAERRYNLRRPKSQIAAATAKASLSKGKQKQVDGVEDEAGLSSKAAPAFSAGFASENGGSMHLVQCTTLADAEDGYVDAAKNIVENTALSEEVNGTPQRASKYAHGDEYRSESHGNDASHIEDEGEDDEEESQHPGEVSIGKKLWTFLTT</sequence>
<evidence type="ECO:0000313" key="8">
    <source>
        <dbReference type="Proteomes" id="UP001187192"/>
    </source>
</evidence>
<dbReference type="EMBL" id="BTGU01000068">
    <property type="protein sequence ID" value="GMN57034.1"/>
    <property type="molecule type" value="Genomic_DNA"/>
</dbReference>
<protein>
    <recommendedName>
        <fullName evidence="9">Nuclear matrix constituent protein 1-like protein</fullName>
    </recommendedName>
</protein>
<feature type="compositionally biased region" description="Basic and acidic residues" evidence="6">
    <location>
        <begin position="999"/>
        <end position="1010"/>
    </location>
</feature>
<name>A0AA88APU4_FICCA</name>
<evidence type="ECO:0000256" key="4">
    <source>
        <dbReference type="ARBA" id="ARBA00024208"/>
    </source>
</evidence>
<evidence type="ECO:0000256" key="6">
    <source>
        <dbReference type="SAM" id="MobiDB-lite"/>
    </source>
</evidence>
<proteinExistence type="inferred from homology"/>
<dbReference type="GO" id="GO:0006997">
    <property type="term" value="P:nucleus organization"/>
    <property type="evidence" value="ECO:0007669"/>
    <property type="project" value="InterPro"/>
</dbReference>